<dbReference type="OrthoDB" id="2958217at2759"/>
<proteinExistence type="predicted"/>
<dbReference type="Proteomes" id="UP000799324">
    <property type="component" value="Unassembled WGS sequence"/>
</dbReference>
<dbReference type="InterPro" id="IPR010730">
    <property type="entry name" value="HET"/>
</dbReference>
<dbReference type="AlphaFoldDB" id="A0A6A6SH22"/>
<keyword evidence="1" id="KW-0732">Signal</keyword>
<evidence type="ECO:0000313" key="3">
    <source>
        <dbReference type="EMBL" id="KAF2647059.1"/>
    </source>
</evidence>
<evidence type="ECO:0000259" key="2">
    <source>
        <dbReference type="Pfam" id="PF06985"/>
    </source>
</evidence>
<evidence type="ECO:0000256" key="1">
    <source>
        <dbReference type="SAM" id="SignalP"/>
    </source>
</evidence>
<organism evidence="3 4">
    <name type="scientific">Lophiostoma macrostomum CBS 122681</name>
    <dbReference type="NCBI Taxonomy" id="1314788"/>
    <lineage>
        <taxon>Eukaryota</taxon>
        <taxon>Fungi</taxon>
        <taxon>Dikarya</taxon>
        <taxon>Ascomycota</taxon>
        <taxon>Pezizomycotina</taxon>
        <taxon>Dothideomycetes</taxon>
        <taxon>Pleosporomycetidae</taxon>
        <taxon>Pleosporales</taxon>
        <taxon>Lophiostomataceae</taxon>
        <taxon>Lophiostoma</taxon>
    </lineage>
</organism>
<dbReference type="EMBL" id="MU004706">
    <property type="protein sequence ID" value="KAF2647059.1"/>
    <property type="molecule type" value="Genomic_DNA"/>
</dbReference>
<sequence>MLCVLCISMFQGPSTLGEDGSWWRKGDHHASFENLTRAADAGCKICKILRRSLNEHGDVNFRGRFSLSFDEYWYSLYLQWGKHRTKVELERQTKLPLHWRAQYLKEAGEDLAEIPWHVPNDEYSHKDISANTGDENVLKLALKWLRLCQSEHSICQQRADLHDSKYLPKRLLDVGDTESPICRLHVAGNKQCTEASGYVALSHCWGVNPSFLTLTSDNLAEFQRGIPFHWLPKTFADAIHACRRLGFKWIWIDSLCIIQSGPGSKEDWQFHAVMMDRIYADCELNLAVARAANAAQGAFVDRDPDFLQDAFIDVREANEISAAKNENSDQATTTCLLRIRSPEDSHSYIWTLPLQQRGWVFQERLLSPRTLYFGRDRIYWECNQGTCNEFCLPLAREINPKSRRAYSLPESVLTPSPTHSTEKDMAFLHEKWYKIVEDYSKTHLTHPSKDKLVALAALAKRYHLAIRREYLAGLFSSDLPLGLMWAGKEAQIHHAVSDSGGWERREYISPDGQRDSVYRAPSWSWASMNGAVFFYPAAGIGAAMMVNFVAAIYSFRVELVDPQNPYGELSMAELTIEGPIAHIESCPRDADGVDVQVDPCVENDQLLILHIGVWNNKLVRAMVLAPNGNNTYRRVGLYEGSLPPEVSYPALKFERATVTIV</sequence>
<accession>A0A6A6SH22</accession>
<protein>
    <submittedName>
        <fullName evidence="3">HET-domain-containing protein</fullName>
    </submittedName>
</protein>
<feature type="chain" id="PRO_5025596525" evidence="1">
    <location>
        <begin position="18"/>
        <end position="661"/>
    </location>
</feature>
<feature type="signal peptide" evidence="1">
    <location>
        <begin position="1"/>
        <end position="17"/>
    </location>
</feature>
<gene>
    <name evidence="3" type="ORF">K491DRAFT_784933</name>
</gene>
<dbReference type="PANTHER" id="PTHR33112">
    <property type="entry name" value="DOMAIN PROTEIN, PUTATIVE-RELATED"/>
    <property type="match status" value="1"/>
</dbReference>
<dbReference type="PANTHER" id="PTHR33112:SF16">
    <property type="entry name" value="HETEROKARYON INCOMPATIBILITY DOMAIN-CONTAINING PROTEIN"/>
    <property type="match status" value="1"/>
</dbReference>
<name>A0A6A6SH22_9PLEO</name>
<dbReference type="Pfam" id="PF06985">
    <property type="entry name" value="HET"/>
    <property type="match status" value="1"/>
</dbReference>
<keyword evidence="4" id="KW-1185">Reference proteome</keyword>
<reference evidence="3" key="1">
    <citation type="journal article" date="2020" name="Stud. Mycol.">
        <title>101 Dothideomycetes genomes: a test case for predicting lifestyles and emergence of pathogens.</title>
        <authorList>
            <person name="Haridas S."/>
            <person name="Albert R."/>
            <person name="Binder M."/>
            <person name="Bloem J."/>
            <person name="Labutti K."/>
            <person name="Salamov A."/>
            <person name="Andreopoulos B."/>
            <person name="Baker S."/>
            <person name="Barry K."/>
            <person name="Bills G."/>
            <person name="Bluhm B."/>
            <person name="Cannon C."/>
            <person name="Castanera R."/>
            <person name="Culley D."/>
            <person name="Daum C."/>
            <person name="Ezra D."/>
            <person name="Gonzalez J."/>
            <person name="Henrissat B."/>
            <person name="Kuo A."/>
            <person name="Liang C."/>
            <person name="Lipzen A."/>
            <person name="Lutzoni F."/>
            <person name="Magnuson J."/>
            <person name="Mondo S."/>
            <person name="Nolan M."/>
            <person name="Ohm R."/>
            <person name="Pangilinan J."/>
            <person name="Park H.-J."/>
            <person name="Ramirez L."/>
            <person name="Alfaro M."/>
            <person name="Sun H."/>
            <person name="Tritt A."/>
            <person name="Yoshinaga Y."/>
            <person name="Zwiers L.-H."/>
            <person name="Turgeon B."/>
            <person name="Goodwin S."/>
            <person name="Spatafora J."/>
            <person name="Crous P."/>
            <person name="Grigoriev I."/>
        </authorList>
    </citation>
    <scope>NUCLEOTIDE SEQUENCE</scope>
    <source>
        <strain evidence="3">CBS 122681</strain>
    </source>
</reference>
<feature type="domain" description="Heterokaryon incompatibility" evidence="2">
    <location>
        <begin position="198"/>
        <end position="363"/>
    </location>
</feature>
<evidence type="ECO:0000313" key="4">
    <source>
        <dbReference type="Proteomes" id="UP000799324"/>
    </source>
</evidence>